<keyword evidence="1" id="KW-0812">Transmembrane</keyword>
<comment type="caution">
    <text evidence="2">The sequence shown here is derived from an EMBL/GenBank/DDBJ whole genome shotgun (WGS) entry which is preliminary data.</text>
</comment>
<feature type="transmembrane region" description="Helical" evidence="1">
    <location>
        <begin position="12"/>
        <end position="35"/>
    </location>
</feature>
<reference evidence="3" key="1">
    <citation type="submission" date="2023-07" db="EMBL/GenBank/DDBJ databases">
        <title>Christiangramia sp. SM2212., a novel bacterium of the family Flavobacteriaceae isolated from the sea sediment.</title>
        <authorList>
            <person name="Wang J."/>
            <person name="Zhang X."/>
        </authorList>
    </citation>
    <scope>NUCLEOTIDE SEQUENCE [LARGE SCALE GENOMIC DNA]</scope>
    <source>
        <strain evidence="3">SM2212</strain>
    </source>
</reference>
<feature type="transmembrane region" description="Helical" evidence="1">
    <location>
        <begin position="153"/>
        <end position="173"/>
    </location>
</feature>
<dbReference type="Pfam" id="PF11188">
    <property type="entry name" value="DUF2975"/>
    <property type="match status" value="1"/>
</dbReference>
<proteinExistence type="predicted"/>
<dbReference type="Proteomes" id="UP001257234">
    <property type="component" value="Unassembled WGS sequence"/>
</dbReference>
<organism evidence="2 3">
    <name type="scientific">Christiangramia sediminicola</name>
    <dbReference type="NCBI Taxonomy" id="3073267"/>
    <lineage>
        <taxon>Bacteria</taxon>
        <taxon>Pseudomonadati</taxon>
        <taxon>Bacteroidota</taxon>
        <taxon>Flavobacteriia</taxon>
        <taxon>Flavobacteriales</taxon>
        <taxon>Flavobacteriaceae</taxon>
        <taxon>Christiangramia</taxon>
    </lineage>
</organism>
<evidence type="ECO:0000313" key="3">
    <source>
        <dbReference type="Proteomes" id="UP001257234"/>
    </source>
</evidence>
<keyword evidence="3" id="KW-1185">Reference proteome</keyword>
<dbReference type="RefSeq" id="WP_309560050.1">
    <property type="nucleotide sequence ID" value="NZ_JAVJIU010000001.1"/>
</dbReference>
<feature type="transmembrane region" description="Helical" evidence="1">
    <location>
        <begin position="121"/>
        <end position="141"/>
    </location>
</feature>
<sequence>MNKNSLLKIATFLCKLINGSFLLILLILTTVFIHFQIDRDFYEGWHAEKPTINKAIKFQKVIGEETLDSNVVYMTDWNTTSLYFNYIKFSGIFLLMYLSIQQFQKVLESVENFETFKTTNVLAFRRIGIYCLIISGLSWITLWDFDNYHVRRFSIEFDFLIIALLCFIFAEIFKEGNQLMEENQLTI</sequence>
<gene>
    <name evidence="2" type="ORF">RE431_00750</name>
</gene>
<feature type="transmembrane region" description="Helical" evidence="1">
    <location>
        <begin position="83"/>
        <end position="100"/>
    </location>
</feature>
<evidence type="ECO:0000256" key="1">
    <source>
        <dbReference type="SAM" id="Phobius"/>
    </source>
</evidence>
<name>A0ABU1EMD2_9FLAO</name>
<dbReference type="EMBL" id="JAVJIU010000001">
    <property type="protein sequence ID" value="MDR5589149.1"/>
    <property type="molecule type" value="Genomic_DNA"/>
</dbReference>
<keyword evidence="1" id="KW-0472">Membrane</keyword>
<accession>A0ABU1EMD2</accession>
<protein>
    <submittedName>
        <fullName evidence="2">DUF2975 domain-containing protein</fullName>
    </submittedName>
</protein>
<dbReference type="InterPro" id="IPR021354">
    <property type="entry name" value="DUF2975"/>
</dbReference>
<keyword evidence="1" id="KW-1133">Transmembrane helix</keyword>
<evidence type="ECO:0000313" key="2">
    <source>
        <dbReference type="EMBL" id="MDR5589149.1"/>
    </source>
</evidence>